<dbReference type="OrthoDB" id="2988745at2759"/>
<proteinExistence type="predicted"/>
<keyword evidence="2" id="KW-1185">Reference proteome</keyword>
<comment type="caution">
    <text evidence="1">The sequence shown here is derived from an EMBL/GenBank/DDBJ whole genome shotgun (WGS) entry which is preliminary data.</text>
</comment>
<reference evidence="1" key="1">
    <citation type="submission" date="2020-05" db="EMBL/GenBank/DDBJ databases">
        <title>Mycena genomes resolve the evolution of fungal bioluminescence.</title>
        <authorList>
            <person name="Tsai I.J."/>
        </authorList>
    </citation>
    <scope>NUCLEOTIDE SEQUENCE</scope>
    <source>
        <strain evidence="1">CCC161011</strain>
    </source>
</reference>
<evidence type="ECO:0000313" key="2">
    <source>
        <dbReference type="Proteomes" id="UP000620124"/>
    </source>
</evidence>
<dbReference type="EMBL" id="JACAZI010000011">
    <property type="protein sequence ID" value="KAF7348630.1"/>
    <property type="molecule type" value="Genomic_DNA"/>
</dbReference>
<evidence type="ECO:0000313" key="1">
    <source>
        <dbReference type="EMBL" id="KAF7348630.1"/>
    </source>
</evidence>
<protein>
    <recommendedName>
        <fullName evidence="3">F-box domain-containing protein</fullName>
    </recommendedName>
</protein>
<dbReference type="Proteomes" id="UP000620124">
    <property type="component" value="Unassembled WGS sequence"/>
</dbReference>
<organism evidence="1 2">
    <name type="scientific">Mycena venus</name>
    <dbReference type="NCBI Taxonomy" id="2733690"/>
    <lineage>
        <taxon>Eukaryota</taxon>
        <taxon>Fungi</taxon>
        <taxon>Dikarya</taxon>
        <taxon>Basidiomycota</taxon>
        <taxon>Agaricomycotina</taxon>
        <taxon>Agaricomycetes</taxon>
        <taxon>Agaricomycetidae</taxon>
        <taxon>Agaricales</taxon>
        <taxon>Marasmiineae</taxon>
        <taxon>Mycenaceae</taxon>
        <taxon>Mycena</taxon>
    </lineage>
</organism>
<dbReference type="SUPFAM" id="SSF52047">
    <property type="entry name" value="RNI-like"/>
    <property type="match status" value="1"/>
</dbReference>
<gene>
    <name evidence="1" type="ORF">MVEN_01381000</name>
</gene>
<dbReference type="Gene3D" id="3.80.10.10">
    <property type="entry name" value="Ribonuclease Inhibitor"/>
    <property type="match status" value="1"/>
</dbReference>
<evidence type="ECO:0008006" key="3">
    <source>
        <dbReference type="Google" id="ProtNLM"/>
    </source>
</evidence>
<dbReference type="InterPro" id="IPR032675">
    <property type="entry name" value="LRR_dom_sf"/>
</dbReference>
<dbReference type="AlphaFoldDB" id="A0A8H6XUW5"/>
<sequence length="544" mass="61621">MSTPQPIDYLHLFPPEIWLACWTLCSLQQLRRISLVCKLFRSLSLPFVFEHQTFDALALTGGIGRDNWIDRVRHLHRIAVRLDRLVQNPYAPMVRSWNVSFPKRPIGRFHPDIQNIHLFDKLYERILTTFSATLGLYHNLSSLHIYGLLIDAPFRATLTSLSKLDDLTLFDCDIVAQEGFLRLRSFTMISGFRNFWPENEGPFQIASPDSLCTLEIINLRDRQISLLLTGFGPGRLPCLVDLYIDLQNNNDAVALFQFLEQCPNLESLKINAPRTDFPGHYIWQIPDVSSETIPLLRILAGPPRLIQLLTLNRPVTGVMVLNWDDSDGLEPLCMDILRSARPIQSLALPAMTPTTLDTLVSIAHLFPDLRQWTIKIPQYAAMPPGSNSSFPFIPLSDDPLSVDAQSIDLCDDNAFDELAADDISDTESESPPMVIPSIEFPAPETSEVSGIHSILRWVFEGLLLLPPSIEVLRLEQEEGSMPAEVLFPQQGQAVATLGSMYPLLRQVRFGRDEWKRIGTSEEWKEQVESAVRPLHLEKFHGRLS</sequence>
<dbReference type="SUPFAM" id="SSF81383">
    <property type="entry name" value="F-box domain"/>
    <property type="match status" value="1"/>
</dbReference>
<name>A0A8H6XUW5_9AGAR</name>
<accession>A0A8H6XUW5</accession>
<dbReference type="InterPro" id="IPR036047">
    <property type="entry name" value="F-box-like_dom_sf"/>
</dbReference>